<dbReference type="OrthoDB" id="1304949at2759"/>
<reference evidence="3" key="1">
    <citation type="journal article" date="2023" name="Proc. Natl. Acad. Sci. U.S.A.">
        <title>Genomic and structural basis for evolution of tropane alkaloid biosynthesis.</title>
        <authorList>
            <person name="Wanga Y.-J."/>
            <person name="Taina T."/>
            <person name="Yua J.-Y."/>
            <person name="Lia J."/>
            <person name="Xua B."/>
            <person name="Chenc J."/>
            <person name="D'Auriad J.C."/>
            <person name="Huanga J.-P."/>
            <person name="Huanga S.-X."/>
        </authorList>
    </citation>
    <scope>NUCLEOTIDE SEQUENCE [LARGE SCALE GENOMIC DNA]</scope>
    <source>
        <strain evidence="3">cv. KIB-2019</strain>
    </source>
</reference>
<keyword evidence="1" id="KW-0472">Membrane</keyword>
<dbReference type="Proteomes" id="UP001152561">
    <property type="component" value="Unassembled WGS sequence"/>
</dbReference>
<proteinExistence type="predicted"/>
<feature type="transmembrane region" description="Helical" evidence="1">
    <location>
        <begin position="132"/>
        <end position="152"/>
    </location>
</feature>
<evidence type="ECO:0000256" key="1">
    <source>
        <dbReference type="SAM" id="Phobius"/>
    </source>
</evidence>
<sequence>MQQQNQETEGINSGHASRPYKRPRMVRVGILVVDDGFTTLNPGMPSSRVTATGRRAPMRSDVVTEDIGYTPRQEFKWRGKSIITSIRFGLKLLLTIRANAVHLESHGDSCCSVVFLVFVWCYCCCYFEETDVILLLVFCVAASNLLLIFCCCC</sequence>
<dbReference type="AlphaFoldDB" id="A0A9Q1R6G5"/>
<evidence type="ECO:0000313" key="3">
    <source>
        <dbReference type="Proteomes" id="UP001152561"/>
    </source>
</evidence>
<evidence type="ECO:0000313" key="2">
    <source>
        <dbReference type="EMBL" id="KAJ8540490.1"/>
    </source>
</evidence>
<accession>A0A9Q1R6G5</accession>
<gene>
    <name evidence="2" type="ORF">K7X08_032477</name>
</gene>
<keyword evidence="3" id="KW-1185">Reference proteome</keyword>
<keyword evidence="1" id="KW-1133">Transmembrane helix</keyword>
<name>A0A9Q1R6G5_9SOLA</name>
<organism evidence="2 3">
    <name type="scientific">Anisodus acutangulus</name>
    <dbReference type="NCBI Taxonomy" id="402998"/>
    <lineage>
        <taxon>Eukaryota</taxon>
        <taxon>Viridiplantae</taxon>
        <taxon>Streptophyta</taxon>
        <taxon>Embryophyta</taxon>
        <taxon>Tracheophyta</taxon>
        <taxon>Spermatophyta</taxon>
        <taxon>Magnoliopsida</taxon>
        <taxon>eudicotyledons</taxon>
        <taxon>Gunneridae</taxon>
        <taxon>Pentapetalae</taxon>
        <taxon>asterids</taxon>
        <taxon>lamiids</taxon>
        <taxon>Solanales</taxon>
        <taxon>Solanaceae</taxon>
        <taxon>Solanoideae</taxon>
        <taxon>Hyoscyameae</taxon>
        <taxon>Anisodus</taxon>
    </lineage>
</organism>
<keyword evidence="1" id="KW-0812">Transmembrane</keyword>
<protein>
    <submittedName>
        <fullName evidence="2">Uncharacterized protein</fullName>
    </submittedName>
</protein>
<dbReference type="EMBL" id="JAJAGQ010000016">
    <property type="protein sequence ID" value="KAJ8540490.1"/>
    <property type="molecule type" value="Genomic_DNA"/>
</dbReference>
<comment type="caution">
    <text evidence="2">The sequence shown here is derived from an EMBL/GenBank/DDBJ whole genome shotgun (WGS) entry which is preliminary data.</text>
</comment>